<evidence type="ECO:0000256" key="1">
    <source>
        <dbReference type="SAM" id="Phobius"/>
    </source>
</evidence>
<feature type="transmembrane region" description="Helical" evidence="1">
    <location>
        <begin position="6"/>
        <end position="26"/>
    </location>
</feature>
<keyword evidence="1" id="KW-1133">Transmembrane helix</keyword>
<reference evidence="2 3" key="1">
    <citation type="submission" date="2019-10" db="EMBL/GenBank/DDBJ databases">
        <authorList>
            <person name="Palmer J.M."/>
        </authorList>
    </citation>
    <scope>NUCLEOTIDE SEQUENCE [LARGE SCALE GENOMIC DNA]</scope>
    <source>
        <strain evidence="2 3">TWF694</strain>
    </source>
</reference>
<feature type="transmembrane region" description="Helical" evidence="1">
    <location>
        <begin position="222"/>
        <end position="242"/>
    </location>
</feature>
<dbReference type="AlphaFoldDB" id="A0AAV9X0E8"/>
<dbReference type="Proteomes" id="UP001365542">
    <property type="component" value="Unassembled WGS sequence"/>
</dbReference>
<feature type="transmembrane region" description="Helical" evidence="1">
    <location>
        <begin position="178"/>
        <end position="202"/>
    </location>
</feature>
<dbReference type="PANTHER" id="PTHR39470:SF1">
    <property type="entry name" value="CHORISMATE SYNTHASE PROTEIN"/>
    <property type="match status" value="1"/>
</dbReference>
<sequence length="358" mass="39675">MISWSTVKTLGFLFAPIILPRVIGIVRSIKLQSQPAKTLDRRSKMTLHALAFVFLLAIASSLSHFQDENIISATGARLLLTPNEVLLRRLETFRIRQGVPNISNRDILLLNALKTREGRLLYAAYGPRPLIECAWCTPLDPTSYLYYRVPSIALPHIANIAILGVATSSFSSKVAGSLRIHATIAGLAVAMGEVLVVYNFDILQNTQAARPEDTYWFHWQLLTYRGISIAAVNFLFGVALYLSATGRYGFAPVSDREKIEAVAKSIELGLGHIRTSLFVKSTTIRNDSTLDYISNFWKKEAANRQEIANQLETTKSEVLGRMDIESINQEAFKFTSNLFDAMTAAKPTAGPDHVSPSD</sequence>
<proteinExistence type="predicted"/>
<name>A0AAV9X0E8_9PEZI</name>
<keyword evidence="1" id="KW-0472">Membrane</keyword>
<feature type="transmembrane region" description="Helical" evidence="1">
    <location>
        <begin position="47"/>
        <end position="65"/>
    </location>
</feature>
<keyword evidence="3" id="KW-1185">Reference proteome</keyword>
<dbReference type="PANTHER" id="PTHR39470">
    <property type="entry name" value="CHROMOSOME 10, WHOLE GENOME SHOTGUN SEQUENCE"/>
    <property type="match status" value="1"/>
</dbReference>
<comment type="caution">
    <text evidence="2">The sequence shown here is derived from an EMBL/GenBank/DDBJ whole genome shotgun (WGS) entry which is preliminary data.</text>
</comment>
<evidence type="ECO:0000313" key="2">
    <source>
        <dbReference type="EMBL" id="KAK6531564.1"/>
    </source>
</evidence>
<protein>
    <submittedName>
        <fullName evidence="2">Uncharacterized protein</fullName>
    </submittedName>
</protein>
<keyword evidence="1" id="KW-0812">Transmembrane</keyword>
<accession>A0AAV9X0E8</accession>
<dbReference type="EMBL" id="JAVHJO010000012">
    <property type="protein sequence ID" value="KAK6531564.1"/>
    <property type="molecule type" value="Genomic_DNA"/>
</dbReference>
<organism evidence="2 3">
    <name type="scientific">Orbilia ellipsospora</name>
    <dbReference type="NCBI Taxonomy" id="2528407"/>
    <lineage>
        <taxon>Eukaryota</taxon>
        <taxon>Fungi</taxon>
        <taxon>Dikarya</taxon>
        <taxon>Ascomycota</taxon>
        <taxon>Pezizomycotina</taxon>
        <taxon>Orbiliomycetes</taxon>
        <taxon>Orbiliales</taxon>
        <taxon>Orbiliaceae</taxon>
        <taxon>Orbilia</taxon>
    </lineage>
</organism>
<gene>
    <name evidence="2" type="ORF">TWF694_002759</name>
</gene>
<evidence type="ECO:0000313" key="3">
    <source>
        <dbReference type="Proteomes" id="UP001365542"/>
    </source>
</evidence>